<feature type="active site" description="Proton acceptor" evidence="8">
    <location>
        <position position="138"/>
    </location>
</feature>
<dbReference type="FunCoup" id="G7DYG7">
    <property type="interactions" value="127"/>
</dbReference>
<evidence type="ECO:0000313" key="16">
    <source>
        <dbReference type="Proteomes" id="UP000009131"/>
    </source>
</evidence>
<dbReference type="GO" id="GO:0005743">
    <property type="term" value="C:mitochondrial inner membrane"/>
    <property type="evidence" value="ECO:0007669"/>
    <property type="project" value="TreeGrafter"/>
</dbReference>
<evidence type="ECO:0000256" key="2">
    <source>
        <dbReference type="ARBA" id="ARBA00010052"/>
    </source>
</evidence>
<evidence type="ECO:0000256" key="10">
    <source>
        <dbReference type="RuleBase" id="RU366055"/>
    </source>
</evidence>
<dbReference type="InterPro" id="IPR020821">
    <property type="entry name" value="ENPP1-3/EXOG-like_nuc-like"/>
</dbReference>
<evidence type="ECO:0000256" key="11">
    <source>
        <dbReference type="SAM" id="MobiDB-lite"/>
    </source>
</evidence>
<keyword evidence="16" id="KW-1185">Reference proteome</keyword>
<organism evidence="15 16">
    <name type="scientific">Mixia osmundae (strain CBS 9802 / IAM 14324 / JCM 22182 / KY 12970)</name>
    <dbReference type="NCBI Taxonomy" id="764103"/>
    <lineage>
        <taxon>Eukaryota</taxon>
        <taxon>Fungi</taxon>
        <taxon>Dikarya</taxon>
        <taxon>Basidiomycota</taxon>
        <taxon>Pucciniomycotina</taxon>
        <taxon>Mixiomycetes</taxon>
        <taxon>Mixiales</taxon>
        <taxon>Mixiaceae</taxon>
        <taxon>Mixia</taxon>
    </lineage>
</organism>
<dbReference type="InParanoid" id="G7DYG7"/>
<dbReference type="PANTHER" id="PTHR13966:SF5">
    <property type="entry name" value="ENDONUCLEASE G, MITOCHONDRIAL"/>
    <property type="match status" value="1"/>
</dbReference>
<evidence type="ECO:0000256" key="4">
    <source>
        <dbReference type="ARBA" id="ARBA00022723"/>
    </source>
</evidence>
<dbReference type="GO" id="GO:0006309">
    <property type="term" value="P:apoptotic DNA fragmentation"/>
    <property type="evidence" value="ECO:0007669"/>
    <property type="project" value="TreeGrafter"/>
</dbReference>
<feature type="signal peptide" evidence="12">
    <location>
        <begin position="1"/>
        <end position="19"/>
    </location>
</feature>
<dbReference type="FunFam" id="3.40.570.10:FF:000008">
    <property type="entry name" value="Probable NUC1-dna/rna non-specific nuclease, mitochondrial"/>
    <property type="match status" value="1"/>
</dbReference>
<evidence type="ECO:0000259" key="13">
    <source>
        <dbReference type="SMART" id="SM00477"/>
    </source>
</evidence>
<dbReference type="InterPro" id="IPR001604">
    <property type="entry name" value="Endo_G_ENPP1-like_dom"/>
</dbReference>
<dbReference type="HOGENOM" id="CLU_055174_0_1_1"/>
<dbReference type="AlphaFoldDB" id="G7DYG7"/>
<dbReference type="GO" id="GO:0004521">
    <property type="term" value="F:RNA endonuclease activity"/>
    <property type="evidence" value="ECO:0007669"/>
    <property type="project" value="TreeGrafter"/>
</dbReference>
<evidence type="ECO:0000256" key="9">
    <source>
        <dbReference type="PIRSR" id="PIRSR640255-2"/>
    </source>
</evidence>
<dbReference type="InterPro" id="IPR040255">
    <property type="entry name" value="Non-specific_endonuclease"/>
</dbReference>
<keyword evidence="7" id="KW-0460">Magnesium</keyword>
<keyword evidence="5 10" id="KW-0255">Endonuclease</keyword>
<evidence type="ECO:0000256" key="3">
    <source>
        <dbReference type="ARBA" id="ARBA00022722"/>
    </source>
</evidence>
<dbReference type="GO" id="GO:0000014">
    <property type="term" value="F:single-stranded DNA endodeoxyribonuclease activity"/>
    <property type="evidence" value="ECO:0007669"/>
    <property type="project" value="TreeGrafter"/>
</dbReference>
<dbReference type="SUPFAM" id="SSF54060">
    <property type="entry name" value="His-Me finger endonucleases"/>
    <property type="match status" value="1"/>
</dbReference>
<reference evidence="15 16" key="1">
    <citation type="journal article" date="2011" name="J. Gen. Appl. Microbiol.">
        <title>Draft genome sequencing of the enigmatic basidiomycete Mixia osmundae.</title>
        <authorList>
            <person name="Nishida H."/>
            <person name="Nagatsuka Y."/>
            <person name="Sugiyama J."/>
        </authorList>
    </citation>
    <scope>NUCLEOTIDE SEQUENCE [LARGE SCALE GENOMIC DNA]</scope>
    <source>
        <strain evidence="16">CBS 9802 / IAM 14324 / JCM 22182 / KY 12970</strain>
    </source>
</reference>
<dbReference type="SMART" id="SM00477">
    <property type="entry name" value="NUC"/>
    <property type="match status" value="1"/>
</dbReference>
<dbReference type="CDD" id="cd00091">
    <property type="entry name" value="NUC"/>
    <property type="match status" value="1"/>
</dbReference>
<keyword evidence="3 10" id="KW-0540">Nuclease</keyword>
<sequence length="303" mass="33357">MSRIVIFGLGCALGAGAAAIANSRSAGSSKGKERAPEPARNASTSTELSVRTSSELFKFGYPGPIGDLLRRQAYVAAYDRVRRHPAWTAEHLTADNIRSPEGNRPDRKDSFFHEDIDIPERFRARLSDYQRSGYDRGHMVPAADARASQDALNETFKLSNIAPQVGEGFNRDYWAWLESYCRNLTSSFQDVYIFTIPLYIPKRELDGKYRVTYEVIGPPDQMPNVSVPTHFAKVILAAKAPGAFAGGETSLAAFVLPNAPIPETQRLESFIVPVDAVERAAGMTLFNDDIKARSKHLCATLAS</sequence>
<evidence type="ECO:0000256" key="8">
    <source>
        <dbReference type="PIRSR" id="PIRSR640255-1"/>
    </source>
</evidence>
<dbReference type="EC" id="3.1.30.-" evidence="10"/>
<dbReference type="OrthoDB" id="5418055at2759"/>
<feature type="chain" id="PRO_5003492475" description="Endonuclease" evidence="12">
    <location>
        <begin position="20"/>
        <end position="303"/>
    </location>
</feature>
<accession>G7DYG7</accession>
<evidence type="ECO:0000256" key="12">
    <source>
        <dbReference type="SAM" id="SignalP"/>
    </source>
</evidence>
<comment type="cofactor">
    <cofactor evidence="1 10">
        <name>Mg(2+)</name>
        <dbReference type="ChEBI" id="CHEBI:18420"/>
    </cofactor>
</comment>
<dbReference type="InterPro" id="IPR018524">
    <property type="entry name" value="DNA/RNA_endonuclease_AS"/>
</dbReference>
<dbReference type="Proteomes" id="UP000009131">
    <property type="component" value="Unassembled WGS sequence"/>
</dbReference>
<evidence type="ECO:0000256" key="7">
    <source>
        <dbReference type="ARBA" id="ARBA00022842"/>
    </source>
</evidence>
<protein>
    <recommendedName>
        <fullName evidence="10">Endonuclease</fullName>
        <ecNumber evidence="10">3.1.30.-</ecNumber>
    </recommendedName>
</protein>
<dbReference type="eggNOG" id="KOG3721">
    <property type="taxonomic scope" value="Eukaryota"/>
</dbReference>
<dbReference type="InterPro" id="IPR044929">
    <property type="entry name" value="DNA/RNA_non-sp_Endonuclease_sf"/>
</dbReference>
<evidence type="ECO:0000259" key="14">
    <source>
        <dbReference type="SMART" id="SM00892"/>
    </source>
</evidence>
<dbReference type="GO" id="GO:0046872">
    <property type="term" value="F:metal ion binding"/>
    <property type="evidence" value="ECO:0007669"/>
    <property type="project" value="UniProtKB-KW"/>
</dbReference>
<comment type="similarity">
    <text evidence="2 10">Belongs to the DNA/RNA non-specific endonuclease family.</text>
</comment>
<dbReference type="SMART" id="SM00892">
    <property type="entry name" value="Endonuclease_NS"/>
    <property type="match status" value="1"/>
</dbReference>
<evidence type="ECO:0000256" key="1">
    <source>
        <dbReference type="ARBA" id="ARBA00001946"/>
    </source>
</evidence>
<dbReference type="InterPro" id="IPR044925">
    <property type="entry name" value="His-Me_finger_sf"/>
</dbReference>
<feature type="binding site" evidence="9">
    <location>
        <position position="170"/>
    </location>
    <ligand>
        <name>Mg(2+)</name>
        <dbReference type="ChEBI" id="CHEBI:18420"/>
        <note>catalytic</note>
    </ligand>
</feature>
<dbReference type="Gene3D" id="3.40.570.10">
    <property type="entry name" value="Extracellular Endonuclease, subunit A"/>
    <property type="match status" value="1"/>
</dbReference>
<feature type="region of interest" description="Disordered" evidence="11">
    <location>
        <begin position="22"/>
        <end position="47"/>
    </location>
</feature>
<dbReference type="GO" id="GO:0003676">
    <property type="term" value="F:nucleic acid binding"/>
    <property type="evidence" value="ECO:0007669"/>
    <property type="project" value="InterPro"/>
</dbReference>
<comment type="caution">
    <text evidence="15">The sequence shown here is derived from an EMBL/GenBank/DDBJ whole genome shotgun (WGS) entry which is preliminary data.</text>
</comment>
<dbReference type="Pfam" id="PF01223">
    <property type="entry name" value="Endonuclease_NS"/>
    <property type="match status" value="1"/>
</dbReference>
<dbReference type="EMBL" id="BABT02000062">
    <property type="protein sequence ID" value="GAA95627.1"/>
    <property type="molecule type" value="Genomic_DNA"/>
</dbReference>
<name>G7DYG7_MIXOS</name>
<keyword evidence="4 9" id="KW-0479">Metal-binding</keyword>
<dbReference type="PROSITE" id="PS01070">
    <property type="entry name" value="NUCLEASE_NON_SPEC"/>
    <property type="match status" value="1"/>
</dbReference>
<proteinExistence type="inferred from homology"/>
<keyword evidence="6 10" id="KW-0378">Hydrolase</keyword>
<evidence type="ECO:0000256" key="5">
    <source>
        <dbReference type="ARBA" id="ARBA00022759"/>
    </source>
</evidence>
<dbReference type="PANTHER" id="PTHR13966">
    <property type="entry name" value="ENDONUCLEASE RELATED"/>
    <property type="match status" value="1"/>
</dbReference>
<dbReference type="STRING" id="764103.G7DYG7"/>
<evidence type="ECO:0000313" key="15">
    <source>
        <dbReference type="EMBL" id="GAA95627.1"/>
    </source>
</evidence>
<gene>
    <name evidence="15" type="primary">Mo02283</name>
    <name evidence="15" type="ORF">E5Q_02283</name>
</gene>
<dbReference type="GO" id="GO:0005634">
    <property type="term" value="C:nucleus"/>
    <property type="evidence" value="ECO:0007669"/>
    <property type="project" value="TreeGrafter"/>
</dbReference>
<reference evidence="15 16" key="2">
    <citation type="journal article" date="2012" name="Open Biol.">
        <title>Characteristics of nucleosomes and linker DNA regions on the genome of the basidiomycete Mixia osmundae revealed by mono- and dinucleosome mapping.</title>
        <authorList>
            <person name="Nishida H."/>
            <person name="Kondo S."/>
            <person name="Matsumoto T."/>
            <person name="Suzuki Y."/>
            <person name="Yoshikawa H."/>
            <person name="Taylor T.D."/>
            <person name="Sugiyama J."/>
        </authorList>
    </citation>
    <scope>NUCLEOTIDE SEQUENCE [LARGE SCALE GENOMIC DNA]</scope>
    <source>
        <strain evidence="16">CBS 9802 / IAM 14324 / JCM 22182 / KY 12970</strain>
    </source>
</reference>
<evidence type="ECO:0000256" key="6">
    <source>
        <dbReference type="ARBA" id="ARBA00022801"/>
    </source>
</evidence>
<feature type="domain" description="DNA/RNA non-specific endonuclease/pyrophosphatase/phosphodiesterase" evidence="14">
    <location>
        <begin position="70"/>
        <end position="292"/>
    </location>
</feature>
<feature type="domain" description="ENPP1-3/EXOG-like endonuclease/phosphodiesterase" evidence="13">
    <location>
        <begin position="71"/>
        <end position="292"/>
    </location>
</feature>
<keyword evidence="12" id="KW-0732">Signal</keyword>